<comment type="caution">
    <text evidence="1">The sequence shown here is derived from an EMBL/GenBank/DDBJ whole genome shotgun (WGS) entry which is preliminary data.</text>
</comment>
<protein>
    <submittedName>
        <fullName evidence="1">Uncharacterized protein</fullName>
    </submittedName>
</protein>
<dbReference type="EMBL" id="MHMA01000040">
    <property type="protein sequence ID" value="OGZ19590.1"/>
    <property type="molecule type" value="Genomic_DNA"/>
</dbReference>
<organism evidence="1 2">
    <name type="scientific">Candidatus Nealsonbacteria bacterium RIFCSPHIGHO2_01_FULL_43_31</name>
    <dbReference type="NCBI Taxonomy" id="1801665"/>
    <lineage>
        <taxon>Bacteria</taxon>
        <taxon>Candidatus Nealsoniibacteriota</taxon>
    </lineage>
</organism>
<dbReference type="AlphaFoldDB" id="A0A1G2E2J5"/>
<name>A0A1G2E2J5_9BACT</name>
<gene>
    <name evidence="1" type="ORF">A2654_01435</name>
</gene>
<evidence type="ECO:0000313" key="2">
    <source>
        <dbReference type="Proteomes" id="UP000178721"/>
    </source>
</evidence>
<reference evidence="1 2" key="1">
    <citation type="journal article" date="2016" name="Nat. Commun.">
        <title>Thousands of microbial genomes shed light on interconnected biogeochemical processes in an aquifer system.</title>
        <authorList>
            <person name="Anantharaman K."/>
            <person name="Brown C.T."/>
            <person name="Hug L.A."/>
            <person name="Sharon I."/>
            <person name="Castelle C.J."/>
            <person name="Probst A.J."/>
            <person name="Thomas B.C."/>
            <person name="Singh A."/>
            <person name="Wilkins M.J."/>
            <person name="Karaoz U."/>
            <person name="Brodie E.L."/>
            <person name="Williams K.H."/>
            <person name="Hubbard S.S."/>
            <person name="Banfield J.F."/>
        </authorList>
    </citation>
    <scope>NUCLEOTIDE SEQUENCE [LARGE SCALE GENOMIC DNA]</scope>
</reference>
<evidence type="ECO:0000313" key="1">
    <source>
        <dbReference type="EMBL" id="OGZ19590.1"/>
    </source>
</evidence>
<accession>A0A1G2E2J5</accession>
<proteinExistence type="predicted"/>
<sequence length="221" mass="25872">MKLLSLKDEAVNYRKRGYSYNMISREMGLAKSTLSDWLREIPYKPNKEVIKRIGLARMKSANFRHNQRMVDIVAMKKLAKRDIGKLTKRDLWLLGIGIYLGEGSKLYEHIRVINSDPGIIKITMRWFREICGLCDENFSLRAYTYPDNNVKETIKYWSKITGISKKQFKTTQIDRRNNKSGKKKRKLPYGTLHIQIRSCGKKELGRSLHRRIMGWIDAVSS</sequence>
<dbReference type="Proteomes" id="UP000178721">
    <property type="component" value="Unassembled WGS sequence"/>
</dbReference>